<dbReference type="AlphaFoldDB" id="X0TYP9"/>
<keyword evidence="1" id="KW-0812">Transmembrane</keyword>
<organism evidence="2">
    <name type="scientific">marine sediment metagenome</name>
    <dbReference type="NCBI Taxonomy" id="412755"/>
    <lineage>
        <taxon>unclassified sequences</taxon>
        <taxon>metagenomes</taxon>
        <taxon>ecological metagenomes</taxon>
    </lineage>
</organism>
<gene>
    <name evidence="2" type="ORF">S01H1_31677</name>
</gene>
<keyword evidence="1" id="KW-1133">Transmembrane helix</keyword>
<feature type="non-terminal residue" evidence="2">
    <location>
        <position position="83"/>
    </location>
</feature>
<feature type="transmembrane region" description="Helical" evidence="1">
    <location>
        <begin position="6"/>
        <end position="23"/>
    </location>
</feature>
<evidence type="ECO:0000313" key="2">
    <source>
        <dbReference type="EMBL" id="GAF92261.1"/>
    </source>
</evidence>
<name>X0TYP9_9ZZZZ</name>
<keyword evidence="1" id="KW-0472">Membrane</keyword>
<comment type="caution">
    <text evidence="2">The sequence shown here is derived from an EMBL/GenBank/DDBJ whole genome shotgun (WGS) entry which is preliminary data.</text>
</comment>
<evidence type="ECO:0000256" key="1">
    <source>
        <dbReference type="SAM" id="Phobius"/>
    </source>
</evidence>
<proteinExistence type="predicted"/>
<dbReference type="EMBL" id="BARS01019561">
    <property type="protein sequence ID" value="GAF92261.1"/>
    <property type="molecule type" value="Genomic_DNA"/>
</dbReference>
<reference evidence="2" key="1">
    <citation type="journal article" date="2014" name="Front. Microbiol.">
        <title>High frequency of phylogenetically diverse reductive dehalogenase-homologous genes in deep subseafloor sedimentary metagenomes.</title>
        <authorList>
            <person name="Kawai M."/>
            <person name="Futagami T."/>
            <person name="Toyoda A."/>
            <person name="Takaki Y."/>
            <person name="Nishi S."/>
            <person name="Hori S."/>
            <person name="Arai W."/>
            <person name="Tsubouchi T."/>
            <person name="Morono Y."/>
            <person name="Uchiyama I."/>
            <person name="Ito T."/>
            <person name="Fujiyama A."/>
            <person name="Inagaki F."/>
            <person name="Takami H."/>
        </authorList>
    </citation>
    <scope>NUCLEOTIDE SEQUENCE</scope>
    <source>
        <strain evidence="2">Expedition CK06-06</strain>
    </source>
</reference>
<accession>X0TYP9</accession>
<protein>
    <submittedName>
        <fullName evidence="2">Uncharacterized protein</fullName>
    </submittedName>
</protein>
<sequence length="83" mass="9720">MKGWFTLILSAFIDITIYTLSLCKLNPLPKMMIGNCIMYNNEYDTYFFVRGGSDDIYSIWPHRELDVHDFILDSLNEGDIFVD</sequence>